<organism evidence="1 2">
    <name type="scientific">Egicoccus halophilus</name>
    <dbReference type="NCBI Taxonomy" id="1670830"/>
    <lineage>
        <taxon>Bacteria</taxon>
        <taxon>Bacillati</taxon>
        <taxon>Actinomycetota</taxon>
        <taxon>Nitriliruptoria</taxon>
        <taxon>Egicoccales</taxon>
        <taxon>Egicoccaceae</taxon>
        <taxon>Egicoccus</taxon>
    </lineage>
</organism>
<protein>
    <submittedName>
        <fullName evidence="1">Nucleotide pyrophosphohydrolase</fullName>
    </submittedName>
</protein>
<dbReference type="EMBL" id="BMHA01000015">
    <property type="protein sequence ID" value="GGI09387.1"/>
    <property type="molecule type" value="Genomic_DNA"/>
</dbReference>
<dbReference type="SUPFAM" id="SSF101386">
    <property type="entry name" value="all-alpha NTP pyrophosphatases"/>
    <property type="match status" value="1"/>
</dbReference>
<evidence type="ECO:0000313" key="2">
    <source>
        <dbReference type="Proteomes" id="UP000650511"/>
    </source>
</evidence>
<dbReference type="PIRSF" id="PIRSF029826">
    <property type="entry name" value="UCP029826_pph"/>
    <property type="match status" value="1"/>
</dbReference>
<dbReference type="CDD" id="cd11537">
    <property type="entry name" value="NTP-PPase_RS21-C6_like"/>
    <property type="match status" value="1"/>
</dbReference>
<accession>A0A8J3AHE2</accession>
<reference evidence="1" key="2">
    <citation type="submission" date="2020-09" db="EMBL/GenBank/DDBJ databases">
        <authorList>
            <person name="Sun Q."/>
            <person name="Zhou Y."/>
        </authorList>
    </citation>
    <scope>NUCLEOTIDE SEQUENCE</scope>
    <source>
        <strain evidence="1">CGMCC 1.14988</strain>
    </source>
</reference>
<dbReference type="PANTHER" id="PTHR46523">
    <property type="entry name" value="DCTP PYROPHOSPHATASE 1"/>
    <property type="match status" value="1"/>
</dbReference>
<dbReference type="GO" id="GO:0042262">
    <property type="term" value="P:DNA protection"/>
    <property type="evidence" value="ECO:0007669"/>
    <property type="project" value="TreeGrafter"/>
</dbReference>
<proteinExistence type="predicted"/>
<gene>
    <name evidence="1" type="ORF">GCM10011354_33820</name>
</gene>
<dbReference type="GO" id="GO:0005829">
    <property type="term" value="C:cytosol"/>
    <property type="evidence" value="ECO:0007669"/>
    <property type="project" value="TreeGrafter"/>
</dbReference>
<dbReference type="Pfam" id="PF12643">
    <property type="entry name" value="MazG-like"/>
    <property type="match status" value="1"/>
</dbReference>
<dbReference type="PANTHER" id="PTHR46523:SF1">
    <property type="entry name" value="DCTP PYROPHOSPHATASE 1"/>
    <property type="match status" value="1"/>
</dbReference>
<dbReference type="GO" id="GO:0047840">
    <property type="term" value="F:dCTP diphosphatase activity"/>
    <property type="evidence" value="ECO:0007669"/>
    <property type="project" value="TreeGrafter"/>
</dbReference>
<name>A0A8J3AHE2_9ACTN</name>
<dbReference type="GO" id="GO:0006253">
    <property type="term" value="P:dCTP catabolic process"/>
    <property type="evidence" value="ECO:0007669"/>
    <property type="project" value="TreeGrafter"/>
</dbReference>
<dbReference type="Gene3D" id="1.10.287.1080">
    <property type="entry name" value="MazG-like"/>
    <property type="match status" value="1"/>
</dbReference>
<dbReference type="Proteomes" id="UP000650511">
    <property type="component" value="Unassembled WGS sequence"/>
</dbReference>
<dbReference type="InterPro" id="IPR025984">
    <property type="entry name" value="DCTPP"/>
</dbReference>
<dbReference type="AlphaFoldDB" id="A0A8J3AHE2"/>
<dbReference type="InterPro" id="IPR052555">
    <property type="entry name" value="dCTP_Pyrophosphatase"/>
</dbReference>
<keyword evidence="2" id="KW-1185">Reference proteome</keyword>
<comment type="caution">
    <text evidence="1">The sequence shown here is derived from an EMBL/GenBank/DDBJ whole genome shotgun (WGS) entry which is preliminary data.</text>
</comment>
<sequence>MADLRQTLRAFARERDWEQFQTPKNLVMALSGEVGELTEIFQWLTAEESAAVMEGGRSADVEDELADVLIYLVRLADVLGVDLVAAAQAKMIRNETRFPAAAVRGQATRSPDRSARDS</sequence>
<reference evidence="1" key="1">
    <citation type="journal article" date="2014" name="Int. J. Syst. Evol. Microbiol.">
        <title>Complete genome sequence of Corynebacterium casei LMG S-19264T (=DSM 44701T), isolated from a smear-ripened cheese.</title>
        <authorList>
            <consortium name="US DOE Joint Genome Institute (JGI-PGF)"/>
            <person name="Walter F."/>
            <person name="Albersmeier A."/>
            <person name="Kalinowski J."/>
            <person name="Ruckert C."/>
        </authorList>
    </citation>
    <scope>NUCLEOTIDE SEQUENCE</scope>
    <source>
        <strain evidence="1">CGMCC 1.14988</strain>
    </source>
</reference>
<evidence type="ECO:0000313" key="1">
    <source>
        <dbReference type="EMBL" id="GGI09387.1"/>
    </source>
</evidence>